<sequence length="1013" mass="112819">MNPARFALNRRTFLAILTLLLIGGGLLAFEHLGRLEDPTFTIKTALVITPYPGATPLEVEEEITEKVEEAIKSMGQVKEIYSTSQEGISFVYVEMKDAFNKRELPQIWDELRRKVADIQATLPPGAGPSQVNDDFGDVYGVFFALTGDNYTLAQLKDQAEYLKKELLLCKDVAKIDFWGIQQQVLYIEFEPSKLAGLGISPDLIYQTLHLQNVVESSGKVDVNTEYMRISPTGEFKSETMIADLLIGGAGSMVRLGDIATITRGYWEPPRNMMRYNGRPCIGIGVSTVDGGNVITMGDSVREKLHELEARQPPGMALNTIYYQSRVVTESVNAFLINLAEAVVIVVVLLMIFMGWQSGMLIGIILLLTILGTFMGMLLMGIDLQKISLGALILALGMLVDNAIVVTDGILVRVTRGESRESAAVQVVRENQWPLLGATFVAILAFAAIGYAPGNVGEFCRSLFQVMALSLLLSWLFAVTITPLFCVWFLKTPESQAMKDPYGSRIFRIYRRMLHLALRWRYLTLVVVSLLMLLSIIGFGSIPSAFFPDSTQRYFYVNFWKSQGTHINHTADDLAKIEQFVRQMDGVKNITTFAGEGALRFLLSYDYQIPNPSYGQLLVEVDDYLQINGLVKQVNAYLAANFPDAEPYARKIVSGPPVTFQVEARFRGPDIKVLQDLADQAGKIMEQTPNTRDVRTDWRQQVRVIRPEFSQSQARRSGVTRSEFSSALKWQFTGVVAGLYREGDELIPIITRPPEKQRNSVGDLDNVQIYSHANRLFIPINQVITGVKTVWEWPLIGHRDQQRAVTVQCNPARGLAAPLRLAMAQKIEALDLPPGYSLEWAGEFEASNDAREPLGKIFPLCVLGMFVIVVGLFNSVRTPLVIFLTVPLSIMGIAAGLLIMDLPFGFMAILGFLGLSGMLIKNAIVLIEQVEIFLKEDYPPYKAILDSSVSRMRPVIMASGTTILGMLPLVFDPMFATMAVTIMGGLFVATFLTLIVVPLLYCLFYRIKSEKRYL</sequence>
<keyword evidence="1" id="KW-0472">Membrane</keyword>
<evidence type="ECO:0000313" key="3">
    <source>
        <dbReference type="Proteomes" id="UP000000442"/>
    </source>
</evidence>
<feature type="transmembrane region" description="Helical" evidence="1">
    <location>
        <begin position="954"/>
        <end position="975"/>
    </location>
</feature>
<dbReference type="GO" id="GO:0042910">
    <property type="term" value="F:xenobiotic transmembrane transporter activity"/>
    <property type="evidence" value="ECO:0007669"/>
    <property type="project" value="TreeGrafter"/>
</dbReference>
<dbReference type="KEGG" id="dat:HRM2_34050"/>
<dbReference type="PANTHER" id="PTHR32063">
    <property type="match status" value="1"/>
</dbReference>
<feature type="transmembrane region" description="Helical" evidence="1">
    <location>
        <begin position="387"/>
        <end position="411"/>
    </location>
</feature>
<dbReference type="eggNOG" id="COG0841">
    <property type="taxonomic scope" value="Bacteria"/>
</dbReference>
<dbReference type="RefSeq" id="WP_015905241.1">
    <property type="nucleotide sequence ID" value="NC_012108.1"/>
</dbReference>
<evidence type="ECO:0000256" key="1">
    <source>
        <dbReference type="SAM" id="Phobius"/>
    </source>
</evidence>
<feature type="transmembrane region" description="Helical" evidence="1">
    <location>
        <begin position="856"/>
        <end position="872"/>
    </location>
</feature>
<dbReference type="PANTHER" id="PTHR32063:SF18">
    <property type="entry name" value="CATION EFFLUX SYSTEM PROTEIN"/>
    <property type="match status" value="1"/>
</dbReference>
<evidence type="ECO:0000313" key="2">
    <source>
        <dbReference type="EMBL" id="ACN16480.1"/>
    </source>
</evidence>
<dbReference type="GO" id="GO:0005886">
    <property type="term" value="C:plasma membrane"/>
    <property type="evidence" value="ECO:0007669"/>
    <property type="project" value="TreeGrafter"/>
</dbReference>
<reference evidence="2 3" key="1">
    <citation type="journal article" date="2009" name="Environ. Microbiol.">
        <title>Genome sequence of Desulfobacterium autotrophicum HRM2, a marine sulfate reducer oxidizing organic carbon completely to carbon dioxide.</title>
        <authorList>
            <person name="Strittmatter A.W."/>
            <person name="Liesegang H."/>
            <person name="Rabus R."/>
            <person name="Decker I."/>
            <person name="Amann J."/>
            <person name="Andres S."/>
            <person name="Henne A."/>
            <person name="Fricke W.F."/>
            <person name="Martinez-Arias R."/>
            <person name="Bartels D."/>
            <person name="Goesmann A."/>
            <person name="Krause L."/>
            <person name="Puehler A."/>
            <person name="Klenk H.P."/>
            <person name="Richter M."/>
            <person name="Schuler M."/>
            <person name="Gloeckner F.O."/>
            <person name="Meyerdierks A."/>
            <person name="Gottschalk G."/>
            <person name="Amann R."/>
        </authorList>
    </citation>
    <scope>NUCLEOTIDE SEQUENCE [LARGE SCALE GENOMIC DNA]</scope>
    <source>
        <strain evidence="3">ATCC 43914 / DSM 3382 / HRM2</strain>
    </source>
</reference>
<gene>
    <name evidence="2" type="primary">mdtC</name>
    <name evidence="2" type="ordered locus">HRM2_34050</name>
</gene>
<dbReference type="OrthoDB" id="9759330at2"/>
<dbReference type="InterPro" id="IPR001036">
    <property type="entry name" value="Acrflvin-R"/>
</dbReference>
<dbReference type="PRINTS" id="PR00702">
    <property type="entry name" value="ACRIFLAVINRP"/>
</dbReference>
<accession>C0QMG3</accession>
<dbReference type="Gene3D" id="3.30.70.1320">
    <property type="entry name" value="Multidrug efflux transporter AcrB pore domain like"/>
    <property type="match status" value="1"/>
</dbReference>
<dbReference type="AlphaFoldDB" id="C0QMG3"/>
<dbReference type="EMBL" id="CP001087">
    <property type="protein sequence ID" value="ACN16480.1"/>
    <property type="molecule type" value="Genomic_DNA"/>
</dbReference>
<feature type="transmembrane region" description="Helical" evidence="1">
    <location>
        <begin position="463"/>
        <end position="489"/>
    </location>
</feature>
<dbReference type="Pfam" id="PF00873">
    <property type="entry name" value="ACR_tran"/>
    <property type="match status" value="1"/>
</dbReference>
<dbReference type="STRING" id="177437.HRM2_34050"/>
<keyword evidence="1" id="KW-0812">Transmembrane</keyword>
<protein>
    <submittedName>
        <fullName evidence="2">MdtC</fullName>
    </submittedName>
</protein>
<feature type="transmembrane region" description="Helical" evidence="1">
    <location>
        <begin position="359"/>
        <end position="381"/>
    </location>
</feature>
<dbReference type="Gene3D" id="3.30.2090.10">
    <property type="entry name" value="Multidrug efflux transporter AcrB TolC docking domain, DN and DC subdomains"/>
    <property type="match status" value="2"/>
</dbReference>
<feature type="transmembrane region" description="Helical" evidence="1">
    <location>
        <begin position="981"/>
        <end position="1003"/>
    </location>
</feature>
<dbReference type="HOGENOM" id="CLU_002755_1_2_7"/>
<feature type="transmembrane region" description="Helical" evidence="1">
    <location>
        <begin position="905"/>
        <end position="933"/>
    </location>
</feature>
<dbReference type="SUPFAM" id="SSF82714">
    <property type="entry name" value="Multidrug efflux transporter AcrB TolC docking domain, DN and DC subdomains"/>
    <property type="match status" value="2"/>
</dbReference>
<keyword evidence="3" id="KW-1185">Reference proteome</keyword>
<dbReference type="SUPFAM" id="SSF82866">
    <property type="entry name" value="Multidrug efflux transporter AcrB transmembrane domain"/>
    <property type="match status" value="2"/>
</dbReference>
<dbReference type="Gene3D" id="3.30.70.1440">
    <property type="entry name" value="Multidrug efflux transporter AcrB pore domain"/>
    <property type="match status" value="1"/>
</dbReference>
<feature type="transmembrane region" description="Helical" evidence="1">
    <location>
        <begin position="333"/>
        <end position="352"/>
    </location>
</feature>
<dbReference type="Gene3D" id="1.20.1640.10">
    <property type="entry name" value="Multidrug efflux transporter AcrB transmembrane domain"/>
    <property type="match status" value="2"/>
</dbReference>
<dbReference type="Gene3D" id="3.30.70.1430">
    <property type="entry name" value="Multidrug efflux transporter AcrB pore domain"/>
    <property type="match status" value="2"/>
</dbReference>
<name>C0QMG3_DESAH</name>
<dbReference type="InterPro" id="IPR027463">
    <property type="entry name" value="AcrB_DN_DC_subdom"/>
</dbReference>
<feature type="transmembrane region" description="Helical" evidence="1">
    <location>
        <begin position="432"/>
        <end position="451"/>
    </location>
</feature>
<feature type="transmembrane region" description="Helical" evidence="1">
    <location>
        <begin position="519"/>
        <end position="541"/>
    </location>
</feature>
<dbReference type="Proteomes" id="UP000000442">
    <property type="component" value="Chromosome"/>
</dbReference>
<proteinExistence type="predicted"/>
<organism evidence="2 3">
    <name type="scientific">Desulforapulum autotrophicum (strain ATCC 43914 / DSM 3382 / VKM B-1955 / HRM2)</name>
    <name type="common">Desulfobacterium autotrophicum</name>
    <dbReference type="NCBI Taxonomy" id="177437"/>
    <lineage>
        <taxon>Bacteria</taxon>
        <taxon>Pseudomonadati</taxon>
        <taxon>Thermodesulfobacteriota</taxon>
        <taxon>Desulfobacteria</taxon>
        <taxon>Desulfobacterales</taxon>
        <taxon>Desulfobacteraceae</taxon>
        <taxon>Desulforapulum</taxon>
    </lineage>
</organism>
<dbReference type="SUPFAM" id="SSF82693">
    <property type="entry name" value="Multidrug efflux transporter AcrB pore domain, PN1, PN2, PC1 and PC2 subdomains"/>
    <property type="match status" value="2"/>
</dbReference>
<keyword evidence="1" id="KW-1133">Transmembrane helix</keyword>
<feature type="transmembrane region" description="Helical" evidence="1">
    <location>
        <begin position="879"/>
        <end position="899"/>
    </location>
</feature>